<feature type="region of interest" description="Disordered" evidence="2">
    <location>
        <begin position="157"/>
        <end position="192"/>
    </location>
</feature>
<evidence type="ECO:0000313" key="3">
    <source>
        <dbReference type="EMBL" id="KAK2034294.1"/>
    </source>
</evidence>
<reference evidence="3" key="1">
    <citation type="submission" date="2021-06" db="EMBL/GenBank/DDBJ databases">
        <title>Comparative genomics, transcriptomics and evolutionary studies reveal genomic signatures of adaptation to plant cell wall in hemibiotrophic fungi.</title>
        <authorList>
            <consortium name="DOE Joint Genome Institute"/>
            <person name="Baroncelli R."/>
            <person name="Diaz J.F."/>
            <person name="Benocci T."/>
            <person name="Peng M."/>
            <person name="Battaglia E."/>
            <person name="Haridas S."/>
            <person name="Andreopoulos W."/>
            <person name="Labutti K."/>
            <person name="Pangilinan J."/>
            <person name="Floch G.L."/>
            <person name="Makela M.R."/>
            <person name="Henrissat B."/>
            <person name="Grigoriev I.V."/>
            <person name="Crouch J.A."/>
            <person name="De Vries R.P."/>
            <person name="Sukno S.A."/>
            <person name="Thon M.R."/>
        </authorList>
    </citation>
    <scope>NUCLEOTIDE SEQUENCE</scope>
    <source>
        <strain evidence="3">MAFF235873</strain>
    </source>
</reference>
<accession>A0AAD9HUU8</accession>
<dbReference type="AlphaFoldDB" id="A0AAD9HUU8"/>
<dbReference type="EMBL" id="MU842815">
    <property type="protein sequence ID" value="KAK2034294.1"/>
    <property type="molecule type" value="Genomic_DNA"/>
</dbReference>
<dbReference type="Proteomes" id="UP001232148">
    <property type="component" value="Unassembled WGS sequence"/>
</dbReference>
<evidence type="ECO:0000256" key="1">
    <source>
        <dbReference type="SAM" id="Coils"/>
    </source>
</evidence>
<sequence length="398" mass="43957">MALNTETILGYQLYNGNHSSALELSVDQNLTLFSMVPRRSQGGHRASLHDQLAFLGLTHTIDQWNSQYPGFASQLLDDADQQLLSEYYVAHFMPTAHSFWWNGDNANIAVTHLLKEKYPQVEVATWKRNRSKASDILKSWRKDAALLYTQLIKNGRDDDGVSGEEADEDVGEETEDGLDVLQSPDAEDGEDGFSEGAIEAVVVPHSRDTKRRGEAPGRIELPKRSRKCFDYGREGSDDEVFGLCRSKAKPTASTPKRAVVAAMITPPQSGKSSPVILIDSGTEDESPLEARGYYGRRRGRRRRLVEPESPPADAAVADPAPLTLTVVRTMASIEPAEAPAHEHECLAALQKAVDSVAKPRVAFSTKERREASRQLNELENKLEKLGSAVKRLNDAIQP</sequence>
<keyword evidence="4" id="KW-1185">Reference proteome</keyword>
<organism evidence="3 4">
    <name type="scientific">Colletotrichum zoysiae</name>
    <dbReference type="NCBI Taxonomy" id="1216348"/>
    <lineage>
        <taxon>Eukaryota</taxon>
        <taxon>Fungi</taxon>
        <taxon>Dikarya</taxon>
        <taxon>Ascomycota</taxon>
        <taxon>Pezizomycotina</taxon>
        <taxon>Sordariomycetes</taxon>
        <taxon>Hypocreomycetidae</taxon>
        <taxon>Glomerellales</taxon>
        <taxon>Glomerellaceae</taxon>
        <taxon>Colletotrichum</taxon>
        <taxon>Colletotrichum graminicola species complex</taxon>
    </lineage>
</organism>
<evidence type="ECO:0000313" key="4">
    <source>
        <dbReference type="Proteomes" id="UP001232148"/>
    </source>
</evidence>
<keyword evidence="1" id="KW-0175">Coiled coil</keyword>
<feature type="coiled-coil region" evidence="1">
    <location>
        <begin position="361"/>
        <end position="395"/>
    </location>
</feature>
<evidence type="ECO:0000256" key="2">
    <source>
        <dbReference type="SAM" id="MobiDB-lite"/>
    </source>
</evidence>
<feature type="compositionally biased region" description="Acidic residues" evidence="2">
    <location>
        <begin position="160"/>
        <end position="178"/>
    </location>
</feature>
<name>A0AAD9HUU8_9PEZI</name>
<comment type="caution">
    <text evidence="3">The sequence shown here is derived from an EMBL/GenBank/DDBJ whole genome shotgun (WGS) entry which is preliminary data.</text>
</comment>
<protein>
    <submittedName>
        <fullName evidence="3">Uncharacterized protein</fullName>
    </submittedName>
</protein>
<gene>
    <name evidence="3" type="ORF">LX32DRAFT_679169</name>
</gene>
<proteinExistence type="predicted"/>